<organism evidence="11 12">
    <name type="scientific">Candidatus Giovannonibacteria bacterium GW2011_GWA1_44_25</name>
    <dbReference type="NCBI Taxonomy" id="1618645"/>
    <lineage>
        <taxon>Bacteria</taxon>
        <taxon>Candidatus Giovannoniibacteriota</taxon>
    </lineage>
</organism>
<feature type="domain" description="Peptidase S11 D-alanyl-D-alanine carboxypeptidase A N-terminal" evidence="10">
    <location>
        <begin position="41"/>
        <end position="271"/>
    </location>
</feature>
<dbReference type="GO" id="GO:0006508">
    <property type="term" value="P:proteolysis"/>
    <property type="evidence" value="ECO:0007669"/>
    <property type="project" value="InterPro"/>
</dbReference>
<evidence type="ECO:0000256" key="7">
    <source>
        <dbReference type="PIRSR" id="PIRSR618044-1"/>
    </source>
</evidence>
<keyword evidence="5" id="KW-0573">Peptidoglycan synthesis</keyword>
<gene>
    <name evidence="11" type="ORF">UW53_C0004G0038</name>
</gene>
<feature type="active site" description="Acyl-ester intermediate" evidence="7">
    <location>
        <position position="74"/>
    </location>
</feature>
<evidence type="ECO:0000256" key="6">
    <source>
        <dbReference type="ARBA" id="ARBA00023316"/>
    </source>
</evidence>
<evidence type="ECO:0000256" key="8">
    <source>
        <dbReference type="PIRSR" id="PIRSR618044-2"/>
    </source>
</evidence>
<evidence type="ECO:0000256" key="9">
    <source>
        <dbReference type="RuleBase" id="RU004016"/>
    </source>
</evidence>
<dbReference type="PANTHER" id="PTHR21581">
    <property type="entry name" value="D-ALANYL-D-ALANINE CARBOXYPEPTIDASE"/>
    <property type="match status" value="1"/>
</dbReference>
<evidence type="ECO:0000256" key="4">
    <source>
        <dbReference type="ARBA" id="ARBA00022960"/>
    </source>
</evidence>
<reference evidence="11 12" key="1">
    <citation type="journal article" date="2015" name="Nature">
        <title>rRNA introns, odd ribosomes, and small enigmatic genomes across a large radiation of phyla.</title>
        <authorList>
            <person name="Brown C.T."/>
            <person name="Hug L.A."/>
            <person name="Thomas B.C."/>
            <person name="Sharon I."/>
            <person name="Castelle C.J."/>
            <person name="Singh A."/>
            <person name="Wilkins M.J."/>
            <person name="Williams K.H."/>
            <person name="Banfield J.F."/>
        </authorList>
    </citation>
    <scope>NUCLEOTIDE SEQUENCE [LARGE SCALE GENOMIC DNA]</scope>
</reference>
<keyword evidence="11" id="KW-0121">Carboxypeptidase</keyword>
<dbReference type="EMBL" id="LCIR01000004">
    <property type="protein sequence ID" value="KKT60026.1"/>
    <property type="molecule type" value="Genomic_DNA"/>
</dbReference>
<sequence length="291" mass="31450">MQSLNLKAIVLILAALVIVLLLPAEQPSASKNDPSQPSKPPSPQIEAKSALAQDFLTGEILFSKNSDAILPLASITKIITILAVLDKLDLDEEVEISSKAVLTTEPSSLRVGEHIKVRDLITMAIVESSNDATYALFERAYKKSGLPDFAEAWFLDLMRQKAAALGAPNTVFNNFIGLDVSETLSGAYGSAADLLKITQASLDSPIWQFGTVREIISKERIRHALKPTNQLDSDLNLLVGAKTGFTDLAGGNLLVIVEHPIGNPIGIVVLGSSEKGRFEDVKKILEWIKNQ</sequence>
<dbReference type="PRINTS" id="PR00725">
    <property type="entry name" value="DADACBPTASE1"/>
</dbReference>
<evidence type="ECO:0000259" key="10">
    <source>
        <dbReference type="Pfam" id="PF00768"/>
    </source>
</evidence>
<comment type="caution">
    <text evidence="11">The sequence shown here is derived from an EMBL/GenBank/DDBJ whole genome shotgun (WGS) entry which is preliminary data.</text>
</comment>
<keyword evidence="11" id="KW-0645">Protease</keyword>
<dbReference type="InterPro" id="IPR012338">
    <property type="entry name" value="Beta-lactam/transpept-like"/>
</dbReference>
<name>A0A0G1IKW1_9BACT</name>
<keyword evidence="3" id="KW-0378">Hydrolase</keyword>
<dbReference type="GO" id="GO:0071555">
    <property type="term" value="P:cell wall organization"/>
    <property type="evidence" value="ECO:0007669"/>
    <property type="project" value="UniProtKB-KW"/>
</dbReference>
<dbReference type="Gene3D" id="3.40.710.10">
    <property type="entry name" value="DD-peptidase/beta-lactamase superfamily"/>
    <property type="match status" value="1"/>
</dbReference>
<feature type="active site" description="Proton acceptor" evidence="7">
    <location>
        <position position="77"/>
    </location>
</feature>
<accession>A0A0G1IKW1</accession>
<dbReference type="Pfam" id="PF00768">
    <property type="entry name" value="Peptidase_S11"/>
    <property type="match status" value="1"/>
</dbReference>
<dbReference type="SUPFAM" id="SSF56601">
    <property type="entry name" value="beta-lactamase/transpeptidase-like"/>
    <property type="match status" value="1"/>
</dbReference>
<dbReference type="GO" id="GO:0009252">
    <property type="term" value="P:peptidoglycan biosynthetic process"/>
    <property type="evidence" value="ECO:0007669"/>
    <property type="project" value="UniProtKB-KW"/>
</dbReference>
<evidence type="ECO:0000313" key="12">
    <source>
        <dbReference type="Proteomes" id="UP000034087"/>
    </source>
</evidence>
<proteinExistence type="inferred from homology"/>
<evidence type="ECO:0000256" key="1">
    <source>
        <dbReference type="ARBA" id="ARBA00007164"/>
    </source>
</evidence>
<dbReference type="PANTHER" id="PTHR21581:SF26">
    <property type="entry name" value="D-ALANYL-D-ALANINE ENDOPEPTIDASE"/>
    <property type="match status" value="1"/>
</dbReference>
<dbReference type="AlphaFoldDB" id="A0A0G1IKW1"/>
<feature type="active site" evidence="7">
    <location>
        <position position="128"/>
    </location>
</feature>
<evidence type="ECO:0000313" key="11">
    <source>
        <dbReference type="EMBL" id="KKT60026.1"/>
    </source>
</evidence>
<dbReference type="GO" id="GO:0009002">
    <property type="term" value="F:serine-type D-Ala-D-Ala carboxypeptidase activity"/>
    <property type="evidence" value="ECO:0007669"/>
    <property type="project" value="InterPro"/>
</dbReference>
<keyword evidence="4" id="KW-0133">Cell shape</keyword>
<evidence type="ECO:0000256" key="5">
    <source>
        <dbReference type="ARBA" id="ARBA00022984"/>
    </source>
</evidence>
<keyword evidence="2" id="KW-0732">Signal</keyword>
<comment type="similarity">
    <text evidence="1 9">Belongs to the peptidase S11 family.</text>
</comment>
<protein>
    <submittedName>
        <fullName evidence="11">Serine-type D-Ala-D-Ala carboxypeptidase</fullName>
    </submittedName>
</protein>
<dbReference type="Proteomes" id="UP000034087">
    <property type="component" value="Unassembled WGS sequence"/>
</dbReference>
<dbReference type="InterPro" id="IPR018044">
    <property type="entry name" value="Peptidase_S11"/>
</dbReference>
<evidence type="ECO:0000256" key="2">
    <source>
        <dbReference type="ARBA" id="ARBA00022729"/>
    </source>
</evidence>
<feature type="binding site" evidence="8">
    <location>
        <position position="242"/>
    </location>
    <ligand>
        <name>substrate</name>
    </ligand>
</feature>
<evidence type="ECO:0000256" key="3">
    <source>
        <dbReference type="ARBA" id="ARBA00022801"/>
    </source>
</evidence>
<dbReference type="InterPro" id="IPR001967">
    <property type="entry name" value="Peptidase_S11_N"/>
</dbReference>
<dbReference type="GO" id="GO:0008360">
    <property type="term" value="P:regulation of cell shape"/>
    <property type="evidence" value="ECO:0007669"/>
    <property type="project" value="UniProtKB-KW"/>
</dbReference>
<keyword evidence="6" id="KW-0961">Cell wall biogenesis/degradation</keyword>